<dbReference type="InterPro" id="IPR009711">
    <property type="entry name" value="UPF0473"/>
</dbReference>
<evidence type="ECO:0000313" key="1">
    <source>
        <dbReference type="EMBL" id="HIQ67725.1"/>
    </source>
</evidence>
<protein>
    <submittedName>
        <fullName evidence="1">DUF1292 domain-containing protein</fullName>
    </submittedName>
</protein>
<organism evidence="1 2">
    <name type="scientific">Candidatus Faecousia excrementigallinarum</name>
    <dbReference type="NCBI Taxonomy" id="2840806"/>
    <lineage>
        <taxon>Bacteria</taxon>
        <taxon>Bacillati</taxon>
        <taxon>Bacillota</taxon>
        <taxon>Clostridia</taxon>
        <taxon>Eubacteriales</taxon>
        <taxon>Oscillospiraceae</taxon>
        <taxon>Faecousia</taxon>
    </lineage>
</organism>
<comment type="caution">
    <text evidence="1">The sequence shown here is derived from an EMBL/GenBank/DDBJ whole genome shotgun (WGS) entry which is preliminary data.</text>
</comment>
<reference evidence="1" key="1">
    <citation type="submission" date="2020-10" db="EMBL/GenBank/DDBJ databases">
        <authorList>
            <person name="Gilroy R."/>
        </authorList>
    </citation>
    <scope>NUCLEOTIDE SEQUENCE</scope>
    <source>
        <strain evidence="1">13361</strain>
    </source>
</reference>
<accession>A0A9D0Z4E7</accession>
<dbReference type="EMBL" id="DVFK01000063">
    <property type="protein sequence ID" value="HIQ67725.1"/>
    <property type="molecule type" value="Genomic_DNA"/>
</dbReference>
<dbReference type="Pfam" id="PF06949">
    <property type="entry name" value="DUF1292"/>
    <property type="match status" value="1"/>
</dbReference>
<name>A0A9D0Z4E7_9FIRM</name>
<sequence>MEKEELLPQEEETSIITLTDENGENVDFEYLDCIPYEGKEYLVLIPAEEESSEIVILEIRPVDEENETYCAVEDEGILNTVYNIFKDRYKDILDFAD</sequence>
<dbReference type="Proteomes" id="UP000886796">
    <property type="component" value="Unassembled WGS sequence"/>
</dbReference>
<gene>
    <name evidence="1" type="ORF">IAB74_04345</name>
</gene>
<dbReference type="AlphaFoldDB" id="A0A9D0Z4E7"/>
<proteinExistence type="predicted"/>
<evidence type="ECO:0000313" key="2">
    <source>
        <dbReference type="Proteomes" id="UP000886796"/>
    </source>
</evidence>
<reference evidence="1" key="2">
    <citation type="journal article" date="2021" name="PeerJ">
        <title>Extensive microbial diversity within the chicken gut microbiome revealed by metagenomics and culture.</title>
        <authorList>
            <person name="Gilroy R."/>
            <person name="Ravi A."/>
            <person name="Getino M."/>
            <person name="Pursley I."/>
            <person name="Horton D.L."/>
            <person name="Alikhan N.F."/>
            <person name="Baker D."/>
            <person name="Gharbi K."/>
            <person name="Hall N."/>
            <person name="Watson M."/>
            <person name="Adriaenssens E.M."/>
            <person name="Foster-Nyarko E."/>
            <person name="Jarju S."/>
            <person name="Secka A."/>
            <person name="Antonio M."/>
            <person name="Oren A."/>
            <person name="Chaudhuri R.R."/>
            <person name="La Ragione R."/>
            <person name="Hildebrand F."/>
            <person name="Pallen M.J."/>
        </authorList>
    </citation>
    <scope>NUCLEOTIDE SEQUENCE</scope>
    <source>
        <strain evidence="1">13361</strain>
    </source>
</reference>